<accession>A2DHK5</accession>
<keyword evidence="1" id="KW-0812">Transmembrane</keyword>
<organism evidence="2 3">
    <name type="scientific">Trichomonas vaginalis (strain ATCC PRA-98 / G3)</name>
    <dbReference type="NCBI Taxonomy" id="412133"/>
    <lineage>
        <taxon>Eukaryota</taxon>
        <taxon>Metamonada</taxon>
        <taxon>Parabasalia</taxon>
        <taxon>Trichomonadida</taxon>
        <taxon>Trichomonadidae</taxon>
        <taxon>Trichomonas</taxon>
    </lineage>
</organism>
<evidence type="ECO:0000313" key="2">
    <source>
        <dbReference type="EMBL" id="EAY20053.1"/>
    </source>
</evidence>
<dbReference type="Pfam" id="PF13306">
    <property type="entry name" value="LRR_5"/>
    <property type="match status" value="5"/>
</dbReference>
<dbReference type="AlphaFoldDB" id="A2DHK5"/>
<dbReference type="SUPFAM" id="SSF52058">
    <property type="entry name" value="L domain-like"/>
    <property type="match status" value="2"/>
</dbReference>
<dbReference type="EMBL" id="DS113201">
    <property type="protein sequence ID" value="EAY20053.1"/>
    <property type="molecule type" value="Genomic_DNA"/>
</dbReference>
<sequence length="1011" mass="111769">MTFTSNDDFKNLSYIKQQAYTNSIDTVVIDKDVTTITNLDELNFIVNVEIKNNLQTIPKYAFFRCLNLKTVKMPATVKEIGLSAFAESGIETIDLSNVETIGVEAFYECLYLKNVNIGKAKLLATSAFARSGVTSLIVPATVGYIPDFLCQDCIGLKTVTCSGPLSTVGIMAFSGCSALESFSFSKITCIGAQSFENTKITSFNFENVGDIQNRAFQFTCLEEVVLTQPRTIFTEVFGNCHHLKKATLKNQNLKLATYLFNGCSSLEIIDIQDDLNTIPLMFAMDCISLKTFNAQNIYVVSFHAFTNCHSLESFDFSKCNTVQGYAFQGCYKLKATLPTKSVFHYIEQFGFAYCENIDVESEINVWEVKDYAFLGCKSIKKVQYNTGTDHTGVFMGCTGLESISFKDTCQNFGDSFCFGCTSLTSIKFGANANTIRTNSFARIGAADVDFVNIQWIGDYAFMDSNIKSIKITHAGPGIGKFAFANCKNLETVQIDDLWNTEDITQFENSTNIKTFNAKRNGNLVINQNGIILSNDTTTLLAVIGSYSKNTITLPYSVKKFYKGALNMNDKITELVFETVPKYGAQVSQSYFIQSLKYEIKYYSDPASDYTDNSLNEFPEGMFANCYALTTVNIVTDIKSIGNNCFSNCVKLTTVTLPNGCTVLGQGAFMNCVSLKSINIDKVVTIEENCFSGCVLLQDVKLGNPLQTIGDAAFKGTALTIVKLPAGVTSLGVSAFEDTKNLSYVVLNGLLTSLPSFLFKNSNISSLNIPANIVDVASDCFIGARYLNLTVADNHNHLRASESCLYNYLTSELITTYGQINATFFLPSFIKILNAETVNPIFMRNKYQNSVNRYGSPVIVLHKDVLHVDPNAFKYDKLLYTVCYFSEVYHPKEAVPNKYLQNVYIQDNHHYPDFLFGQDQIKRGCDLTIPDELNWTETNSSSGGGGGGGGDDDKHKITKAEVAFAVTGSIMLITIIALAIVIFVMSRKPGIKYERLLSSNIISENNNMGLET</sequence>
<dbReference type="PANTHER" id="PTHR45661">
    <property type="entry name" value="SURFACE ANTIGEN"/>
    <property type="match status" value="1"/>
</dbReference>
<dbReference type="InterPro" id="IPR026906">
    <property type="entry name" value="LRR_5"/>
</dbReference>
<dbReference type="VEuPathDB" id="TrichDB:TVAGG3_0302540"/>
<gene>
    <name evidence="2" type="ORF">TVAG_365610</name>
</gene>
<dbReference type="VEuPathDB" id="TrichDB:TVAG_365610"/>
<keyword evidence="1" id="KW-1133">Transmembrane helix</keyword>
<name>A2DHK5_TRIV3</name>
<dbReference type="Proteomes" id="UP000001542">
    <property type="component" value="Unassembled WGS sequence"/>
</dbReference>
<dbReference type="InParanoid" id="A2DHK5"/>
<proteinExistence type="predicted"/>
<dbReference type="Gene3D" id="3.80.10.10">
    <property type="entry name" value="Ribonuclease Inhibitor"/>
    <property type="match status" value="6"/>
</dbReference>
<dbReference type="InterPro" id="IPR032675">
    <property type="entry name" value="LRR_dom_sf"/>
</dbReference>
<dbReference type="InterPro" id="IPR053139">
    <property type="entry name" value="Surface_bspA-like"/>
</dbReference>
<reference evidence="2" key="1">
    <citation type="submission" date="2006-10" db="EMBL/GenBank/DDBJ databases">
        <authorList>
            <person name="Amadeo P."/>
            <person name="Zhao Q."/>
            <person name="Wortman J."/>
            <person name="Fraser-Liggett C."/>
            <person name="Carlton J."/>
        </authorList>
    </citation>
    <scope>NUCLEOTIDE SEQUENCE</scope>
    <source>
        <strain evidence="2">G3</strain>
    </source>
</reference>
<evidence type="ECO:0000313" key="3">
    <source>
        <dbReference type="Proteomes" id="UP000001542"/>
    </source>
</evidence>
<keyword evidence="3" id="KW-1185">Reference proteome</keyword>
<protein>
    <submittedName>
        <fullName evidence="2">Surface antigen BspA-like</fullName>
    </submittedName>
</protein>
<evidence type="ECO:0000256" key="1">
    <source>
        <dbReference type="SAM" id="Phobius"/>
    </source>
</evidence>
<dbReference type="SMR" id="A2DHK5"/>
<dbReference type="KEGG" id="tva:5465587"/>
<reference evidence="2" key="2">
    <citation type="journal article" date="2007" name="Science">
        <title>Draft genome sequence of the sexually transmitted pathogen Trichomonas vaginalis.</title>
        <authorList>
            <person name="Carlton J.M."/>
            <person name="Hirt R.P."/>
            <person name="Silva J.C."/>
            <person name="Delcher A.L."/>
            <person name="Schatz M."/>
            <person name="Zhao Q."/>
            <person name="Wortman J.R."/>
            <person name="Bidwell S.L."/>
            <person name="Alsmark U.C.M."/>
            <person name="Besteiro S."/>
            <person name="Sicheritz-Ponten T."/>
            <person name="Noel C.J."/>
            <person name="Dacks J.B."/>
            <person name="Foster P.G."/>
            <person name="Simillion C."/>
            <person name="Van de Peer Y."/>
            <person name="Miranda-Saavedra D."/>
            <person name="Barton G.J."/>
            <person name="Westrop G.D."/>
            <person name="Mueller S."/>
            <person name="Dessi D."/>
            <person name="Fiori P.L."/>
            <person name="Ren Q."/>
            <person name="Paulsen I."/>
            <person name="Zhang H."/>
            <person name="Bastida-Corcuera F.D."/>
            <person name="Simoes-Barbosa A."/>
            <person name="Brown M.T."/>
            <person name="Hayes R.D."/>
            <person name="Mukherjee M."/>
            <person name="Okumura C.Y."/>
            <person name="Schneider R."/>
            <person name="Smith A.J."/>
            <person name="Vanacova S."/>
            <person name="Villalvazo M."/>
            <person name="Haas B.J."/>
            <person name="Pertea M."/>
            <person name="Feldblyum T.V."/>
            <person name="Utterback T.R."/>
            <person name="Shu C.L."/>
            <person name="Osoegawa K."/>
            <person name="de Jong P.J."/>
            <person name="Hrdy I."/>
            <person name="Horvathova L."/>
            <person name="Zubacova Z."/>
            <person name="Dolezal P."/>
            <person name="Malik S.B."/>
            <person name="Logsdon J.M. Jr."/>
            <person name="Henze K."/>
            <person name="Gupta A."/>
            <person name="Wang C.C."/>
            <person name="Dunne R.L."/>
            <person name="Upcroft J.A."/>
            <person name="Upcroft P."/>
            <person name="White O."/>
            <person name="Salzberg S.L."/>
            <person name="Tang P."/>
            <person name="Chiu C.-H."/>
            <person name="Lee Y.-S."/>
            <person name="Embley T.M."/>
            <person name="Coombs G.H."/>
            <person name="Mottram J.C."/>
            <person name="Tachezy J."/>
            <person name="Fraser-Liggett C.M."/>
            <person name="Johnson P.J."/>
        </authorList>
    </citation>
    <scope>NUCLEOTIDE SEQUENCE [LARGE SCALE GENOMIC DNA]</scope>
    <source>
        <strain evidence="2">G3</strain>
    </source>
</reference>
<dbReference type="OrthoDB" id="2013775at2759"/>
<dbReference type="PANTHER" id="PTHR45661:SF3">
    <property type="entry name" value="IG-LIKE DOMAIN-CONTAINING PROTEIN"/>
    <property type="match status" value="1"/>
</dbReference>
<keyword evidence="1" id="KW-0472">Membrane</keyword>
<feature type="transmembrane region" description="Helical" evidence="1">
    <location>
        <begin position="961"/>
        <end position="984"/>
    </location>
</feature>